<dbReference type="Proteomes" id="UP001226762">
    <property type="component" value="Unassembled WGS sequence"/>
</dbReference>
<reference evidence="1" key="2">
    <citation type="submission" date="2023-02" db="EMBL/GenBank/DDBJ databases">
        <title>'Rhodoalgimonas zhirmunskyi' gen. nov., isolated from a red alga.</title>
        <authorList>
            <person name="Nedashkovskaya O.I."/>
            <person name="Otstavnykh N.Y."/>
            <person name="Bystritskaya E.P."/>
            <person name="Balabanova L.A."/>
            <person name="Isaeva M.P."/>
        </authorList>
    </citation>
    <scope>NUCLEOTIDE SEQUENCE</scope>
    <source>
        <strain evidence="1">KCTC 52189</strain>
    </source>
</reference>
<gene>
    <name evidence="1" type="ORF">NO357_21410</name>
</gene>
<sequence>ETNEFNVDINFKHLGTLDSYVVTDDQGSEAQTATEAGVYTFGPYESLTEVTFNLVAEDENCNATQSITYRCPNAGDNCENPLIVDSL</sequence>
<proteinExistence type="predicted"/>
<feature type="non-terminal residue" evidence="1">
    <location>
        <position position="1"/>
    </location>
</feature>
<organism evidence="1 2">
    <name type="scientific">Marimonas arenosa</name>
    <dbReference type="NCBI Taxonomy" id="1795305"/>
    <lineage>
        <taxon>Bacteria</taxon>
        <taxon>Pseudomonadati</taxon>
        <taxon>Pseudomonadota</taxon>
        <taxon>Alphaproteobacteria</taxon>
        <taxon>Rhodobacterales</taxon>
        <taxon>Paracoccaceae</taxon>
        <taxon>Marimonas</taxon>
    </lineage>
</organism>
<dbReference type="AlphaFoldDB" id="A0AAE3WGZ3"/>
<keyword evidence="2" id="KW-1185">Reference proteome</keyword>
<accession>A0AAE3WGZ3</accession>
<feature type="non-terminal residue" evidence="1">
    <location>
        <position position="87"/>
    </location>
</feature>
<protein>
    <submittedName>
        <fullName evidence="1">Uncharacterized protein</fullName>
    </submittedName>
</protein>
<name>A0AAE3WGZ3_9RHOB</name>
<evidence type="ECO:0000313" key="1">
    <source>
        <dbReference type="EMBL" id="MDQ2092469.1"/>
    </source>
</evidence>
<reference evidence="1" key="1">
    <citation type="submission" date="2022-07" db="EMBL/GenBank/DDBJ databases">
        <authorList>
            <person name="Otstavnykh N."/>
            <person name="Isaeva M."/>
            <person name="Bystritskaya E."/>
        </authorList>
    </citation>
    <scope>NUCLEOTIDE SEQUENCE</scope>
    <source>
        <strain evidence="1">KCTC 52189</strain>
    </source>
</reference>
<evidence type="ECO:0000313" key="2">
    <source>
        <dbReference type="Proteomes" id="UP001226762"/>
    </source>
</evidence>
<comment type="caution">
    <text evidence="1">The sequence shown here is derived from an EMBL/GenBank/DDBJ whole genome shotgun (WGS) entry which is preliminary data.</text>
</comment>
<dbReference type="EMBL" id="JANHAX010000016">
    <property type="protein sequence ID" value="MDQ2092469.1"/>
    <property type="molecule type" value="Genomic_DNA"/>
</dbReference>